<dbReference type="Pfam" id="PF02302">
    <property type="entry name" value="PTS_IIB"/>
    <property type="match status" value="1"/>
</dbReference>
<accession>A0A133ZZ29</accession>
<dbReference type="EMBL" id="LSDC01000052">
    <property type="protein sequence ID" value="KXB60697.1"/>
    <property type="molecule type" value="Genomic_DNA"/>
</dbReference>
<reference evidence="17" key="1">
    <citation type="submission" date="2016-01" db="EMBL/GenBank/DDBJ databases">
        <authorList>
            <person name="Mitreva M."/>
            <person name="Pepin K.H."/>
            <person name="Mihindukulasuriya K.A."/>
            <person name="Fulton R."/>
            <person name="Fronick C."/>
            <person name="O'Laughlin M."/>
            <person name="Miner T."/>
            <person name="Herter B."/>
            <person name="Rosa B.A."/>
            <person name="Cordes M."/>
            <person name="Tomlinson C."/>
            <person name="Wollam A."/>
            <person name="Palsikar V.B."/>
            <person name="Mardis E.R."/>
            <person name="Wilson R.K."/>
        </authorList>
    </citation>
    <scope>NUCLEOTIDE SEQUENCE [LARGE SCALE GENOMIC DNA]</scope>
    <source>
        <strain evidence="17">DNF01167</strain>
    </source>
</reference>
<feature type="transmembrane region" description="Helical" evidence="12">
    <location>
        <begin position="527"/>
        <end position="546"/>
    </location>
</feature>
<feature type="transmembrane region" description="Helical" evidence="12">
    <location>
        <begin position="558"/>
        <end position="578"/>
    </location>
</feature>
<keyword evidence="3" id="KW-0813">Transport</keyword>
<evidence type="ECO:0000313" key="16">
    <source>
        <dbReference type="EMBL" id="KXB60697.1"/>
    </source>
</evidence>
<dbReference type="FunFam" id="3.40.930.10:FF:000009">
    <property type="entry name" value="PTS system, fructose specific IIABC component"/>
    <property type="match status" value="1"/>
</dbReference>
<evidence type="ECO:0000256" key="10">
    <source>
        <dbReference type="ARBA" id="ARBA00022989"/>
    </source>
</evidence>
<feature type="transmembrane region" description="Helical" evidence="12">
    <location>
        <begin position="480"/>
        <end position="498"/>
    </location>
</feature>
<dbReference type="PANTHER" id="PTHR30505:SF28">
    <property type="entry name" value="PTS SYSTEM 2-O-ALPHA-MANNOSYL-D-GLYCERATE-SPECIFIC EIIABC COMPONENT"/>
    <property type="match status" value="1"/>
</dbReference>
<evidence type="ECO:0000256" key="11">
    <source>
        <dbReference type="ARBA" id="ARBA00023136"/>
    </source>
</evidence>
<dbReference type="Proteomes" id="UP000070355">
    <property type="component" value="Unassembled WGS sequence"/>
</dbReference>
<keyword evidence="11 12" id="KW-0472">Membrane</keyword>
<sequence length="654" mass="69033">MKLTKEKEMKLTDVLNYDLVQFGFRAADKKEALDKLTSMLVEKNIIASKENFLNALLAREAQSTTGVGENVAIPHAKSADFNKAMIVYAKSDEGVEWESFDGQPAKHIFMICAPDGGADEHLKALASLSQALMDADVKAGLDAATTKADVEKVFADFVAKTEAPKEEKPVAPSGEKPYIIAVTACPTGIAHTFMAAEKIKETAKAMGLDVKVETNGQIGVENKLTKEDIERAAGIIVAADKKVEVARFDGRPTIMTKVADGINKPEELIQTILDGKAPIYKHDGAVDASEDSSANESIGRRAYKHLMEGVSNMLPFVVAGGILIALSFIWGINSFDPKDPSYNKVAEVLFYFGKISFSMMLPILAGFIGRSIADRPGFIVGMIGGILADPSILGLKSDLLAYTPSGFLGALVAGFLAGGIIHVLKISFSWMPRSLDGIKPIFLFPILGSLIMGLLMIFLINAPMASVMEGLKHFIESLNGSGKFILGFVVAAMMAIDMGGPINKAAYVTGTALLTSAGSAGSDVMAAVMIGGMVPPLAIAISATINKNIWPKAQRSGALVNYVMGLSFITEGAIPFAASNPTRVIPPLFISSGIAGALSMTFGIVSKAPHGGIFAIAAGAVSNWPMYLLALVIGAVLGALLLIASLSFGKKIVK</sequence>
<evidence type="ECO:0000256" key="4">
    <source>
        <dbReference type="ARBA" id="ARBA00022475"/>
    </source>
</evidence>
<feature type="domain" description="PTS EIIB type-2" evidence="14">
    <location>
        <begin position="179"/>
        <end position="274"/>
    </location>
</feature>
<dbReference type="NCBIfam" id="TIGR01427">
    <property type="entry name" value="PTS_IIC_fructo"/>
    <property type="match status" value="1"/>
</dbReference>
<evidence type="ECO:0000259" key="13">
    <source>
        <dbReference type="PROSITE" id="PS51094"/>
    </source>
</evidence>
<evidence type="ECO:0000256" key="8">
    <source>
        <dbReference type="ARBA" id="ARBA00022683"/>
    </source>
</evidence>
<dbReference type="InterPro" id="IPR004715">
    <property type="entry name" value="PTS_IIA_fruc"/>
</dbReference>
<dbReference type="SUPFAM" id="SSF55804">
    <property type="entry name" value="Phoshotransferase/anion transport protein"/>
    <property type="match status" value="1"/>
</dbReference>
<evidence type="ECO:0000256" key="2">
    <source>
        <dbReference type="ARBA" id="ARBA00004496"/>
    </source>
</evidence>
<dbReference type="PROSITE" id="PS51099">
    <property type="entry name" value="PTS_EIIB_TYPE_2"/>
    <property type="match status" value="1"/>
</dbReference>
<dbReference type="FunFam" id="3.40.50.2300:FF:000014">
    <property type="entry name" value="PTS system fructose-like transporter subunit IIB"/>
    <property type="match status" value="1"/>
</dbReference>
<evidence type="ECO:0000259" key="14">
    <source>
        <dbReference type="PROSITE" id="PS51099"/>
    </source>
</evidence>
<keyword evidence="9 12" id="KW-0812">Transmembrane</keyword>
<dbReference type="NCBIfam" id="TIGR00848">
    <property type="entry name" value="fruA"/>
    <property type="match status" value="1"/>
</dbReference>
<evidence type="ECO:0000256" key="12">
    <source>
        <dbReference type="SAM" id="Phobius"/>
    </source>
</evidence>
<dbReference type="SUPFAM" id="SSF52794">
    <property type="entry name" value="PTS system IIB component-like"/>
    <property type="match status" value="1"/>
</dbReference>
<evidence type="ECO:0000259" key="15">
    <source>
        <dbReference type="PROSITE" id="PS51104"/>
    </source>
</evidence>
<evidence type="ECO:0000256" key="5">
    <source>
        <dbReference type="ARBA" id="ARBA00022553"/>
    </source>
</evidence>
<keyword evidence="10 12" id="KW-1133">Transmembrane helix</keyword>
<dbReference type="InterPro" id="IPR050864">
    <property type="entry name" value="Bacterial_PTS_Sugar_Transport"/>
</dbReference>
<comment type="caution">
    <text evidence="16">The sequence shown here is derived from an EMBL/GenBank/DDBJ whole genome shotgun (WGS) entry which is preliminary data.</text>
</comment>
<feature type="transmembrane region" description="Helical" evidence="12">
    <location>
        <begin position="440"/>
        <end position="460"/>
    </location>
</feature>
<dbReference type="InterPro" id="IPR013011">
    <property type="entry name" value="PTS_EIIB_2"/>
</dbReference>
<proteinExistence type="predicted"/>
<dbReference type="NCBIfam" id="TIGR00829">
    <property type="entry name" value="FRU"/>
    <property type="match status" value="1"/>
</dbReference>
<dbReference type="InterPro" id="IPR002178">
    <property type="entry name" value="PTS_EIIA_type-2_dom"/>
</dbReference>
<dbReference type="GO" id="GO:0009401">
    <property type="term" value="P:phosphoenolpyruvate-dependent sugar phosphotransferase system"/>
    <property type="evidence" value="ECO:0007669"/>
    <property type="project" value="UniProtKB-KW"/>
</dbReference>
<evidence type="ECO:0000256" key="1">
    <source>
        <dbReference type="ARBA" id="ARBA00004429"/>
    </source>
</evidence>
<feature type="transmembrane region" description="Helical" evidence="12">
    <location>
        <begin position="584"/>
        <end position="605"/>
    </location>
</feature>
<evidence type="ECO:0000256" key="9">
    <source>
        <dbReference type="ARBA" id="ARBA00022692"/>
    </source>
</evidence>
<dbReference type="InterPro" id="IPR003353">
    <property type="entry name" value="PTS_IIB_fruc"/>
</dbReference>
<dbReference type="InterPro" id="IPR036095">
    <property type="entry name" value="PTS_EIIB-like_sf"/>
</dbReference>
<dbReference type="PROSITE" id="PS51104">
    <property type="entry name" value="PTS_EIIC_TYPE_2"/>
    <property type="match status" value="1"/>
</dbReference>
<organism evidence="16 17">
    <name type="scientific">Gemella haemolysans</name>
    <dbReference type="NCBI Taxonomy" id="1379"/>
    <lineage>
        <taxon>Bacteria</taxon>
        <taxon>Bacillati</taxon>
        <taxon>Bacillota</taxon>
        <taxon>Bacilli</taxon>
        <taxon>Bacillales</taxon>
        <taxon>Gemellaceae</taxon>
        <taxon>Gemella</taxon>
    </lineage>
</organism>
<dbReference type="InterPro" id="IPR006327">
    <property type="entry name" value="PTS_IIC_fruc"/>
</dbReference>
<dbReference type="Pfam" id="PF00359">
    <property type="entry name" value="PTS_EIIA_2"/>
    <property type="match status" value="1"/>
</dbReference>
<evidence type="ECO:0000313" key="17">
    <source>
        <dbReference type="Proteomes" id="UP000070355"/>
    </source>
</evidence>
<feature type="domain" description="PTS EIIA type-2" evidence="13">
    <location>
        <begin position="13"/>
        <end position="157"/>
    </location>
</feature>
<dbReference type="Gene3D" id="3.40.50.2300">
    <property type="match status" value="1"/>
</dbReference>
<evidence type="ECO:0000256" key="7">
    <source>
        <dbReference type="ARBA" id="ARBA00022679"/>
    </source>
</evidence>
<dbReference type="GO" id="GO:0090563">
    <property type="term" value="F:protein-phosphocysteine-sugar phosphotransferase activity"/>
    <property type="evidence" value="ECO:0007669"/>
    <property type="project" value="TreeGrafter"/>
</dbReference>
<dbReference type="GO" id="GO:0022877">
    <property type="term" value="F:protein-N(PI)-phosphohistidine-fructose phosphotransferase system transporter activity"/>
    <property type="evidence" value="ECO:0007669"/>
    <property type="project" value="InterPro"/>
</dbReference>
<keyword evidence="4" id="KW-1003">Cell membrane</keyword>
<feature type="transmembrane region" description="Helical" evidence="12">
    <location>
        <begin position="310"/>
        <end position="330"/>
    </location>
</feature>
<dbReference type="PROSITE" id="PS00372">
    <property type="entry name" value="PTS_EIIA_TYPE_2_HIS"/>
    <property type="match status" value="1"/>
</dbReference>
<dbReference type="PATRIC" id="fig|1379.3.peg.745"/>
<name>A0A133ZZ29_9BACL</name>
<dbReference type="Pfam" id="PF02378">
    <property type="entry name" value="PTS_EIIC"/>
    <property type="match status" value="1"/>
</dbReference>
<dbReference type="PROSITE" id="PS51094">
    <property type="entry name" value="PTS_EIIA_TYPE_2"/>
    <property type="match status" value="1"/>
</dbReference>
<dbReference type="AlphaFoldDB" id="A0A133ZZ29"/>
<feature type="transmembrane region" description="Helical" evidence="12">
    <location>
        <begin position="407"/>
        <end position="428"/>
    </location>
</feature>
<gene>
    <name evidence="16" type="ORF">HMPREF3186_00763</name>
</gene>
<keyword evidence="8" id="KW-0598">Phosphotransferase system</keyword>
<dbReference type="GO" id="GO:0005886">
    <property type="term" value="C:plasma membrane"/>
    <property type="evidence" value="ECO:0007669"/>
    <property type="project" value="UniProtKB-SubCell"/>
</dbReference>
<feature type="domain" description="PTS EIIC type-2" evidence="15">
    <location>
        <begin position="302"/>
        <end position="654"/>
    </location>
</feature>
<dbReference type="Gene3D" id="3.40.930.10">
    <property type="entry name" value="Mannitol-specific EII, Chain A"/>
    <property type="match status" value="1"/>
</dbReference>
<dbReference type="InterPro" id="IPR003352">
    <property type="entry name" value="PTS_EIIC"/>
</dbReference>
<evidence type="ECO:0000256" key="6">
    <source>
        <dbReference type="ARBA" id="ARBA00022597"/>
    </source>
</evidence>
<dbReference type="GO" id="GO:0005351">
    <property type="term" value="F:carbohydrate:proton symporter activity"/>
    <property type="evidence" value="ECO:0007669"/>
    <property type="project" value="InterPro"/>
</dbReference>
<keyword evidence="7" id="KW-0808">Transferase</keyword>
<dbReference type="InterPro" id="IPR013014">
    <property type="entry name" value="PTS_EIIC_2"/>
</dbReference>
<dbReference type="CDD" id="cd05569">
    <property type="entry name" value="PTS_IIB_fructose"/>
    <property type="match status" value="1"/>
</dbReference>
<feature type="transmembrane region" description="Helical" evidence="12">
    <location>
        <begin position="350"/>
        <end position="369"/>
    </location>
</feature>
<keyword evidence="6" id="KW-0762">Sugar transport</keyword>
<dbReference type="InterPro" id="IPR003501">
    <property type="entry name" value="PTS_EIIB_2/3"/>
</dbReference>
<feature type="transmembrane region" description="Helical" evidence="12">
    <location>
        <begin position="626"/>
        <end position="648"/>
    </location>
</feature>
<keyword evidence="5" id="KW-0597">Phosphoprotein</keyword>
<comment type="subcellular location">
    <subcellularLocation>
        <location evidence="1">Cell inner membrane</location>
        <topology evidence="1">Multi-pass membrane protein</topology>
    </subcellularLocation>
    <subcellularLocation>
        <location evidence="2">Cytoplasm</location>
    </subcellularLocation>
</comment>
<dbReference type="InterPro" id="IPR016152">
    <property type="entry name" value="PTrfase/Anion_transptr"/>
</dbReference>
<dbReference type="GO" id="GO:0005737">
    <property type="term" value="C:cytoplasm"/>
    <property type="evidence" value="ECO:0007669"/>
    <property type="project" value="UniProtKB-SubCell"/>
</dbReference>
<protein>
    <submittedName>
        <fullName evidence="16">Putative PTS system fructose-specific EIIABC component</fullName>
    </submittedName>
</protein>
<dbReference type="PANTHER" id="PTHR30505">
    <property type="entry name" value="FRUCTOSE-LIKE PERMEASE"/>
    <property type="match status" value="1"/>
</dbReference>
<evidence type="ECO:0000256" key="3">
    <source>
        <dbReference type="ARBA" id="ARBA00022448"/>
    </source>
</evidence>
<dbReference type="STRING" id="1379.HMPREF3186_00763"/>
<dbReference type="CDD" id="cd00211">
    <property type="entry name" value="PTS_IIA_fru"/>
    <property type="match status" value="1"/>
</dbReference>